<dbReference type="SMART" id="SM00220">
    <property type="entry name" value="S_TKc"/>
    <property type="match status" value="1"/>
</dbReference>
<sequence length="1139" mass="128522">MGSTSTFRDGIFSSQGTASLSDVRFSFLNSRSTFTRVRTRATSRQDEDQVGRQPDFTTLVSLICNIYREFGNELVPLQQFHPDAERREDHGHTCVVSQRAISITAASNVTRGETRASAEDIVVKRTKESIHRKNSGGLRSLLSELRIRTHPPVRDHPNIVKFKGIAWDFEDEEATKPRPLLLEELAPQRSMERFWRDYDFVRMTFMAKMDLCMDIADALAALHGCGVVHGDIKPENILIFPKIGHINTFMAKLTDFGHSTSRSEGLKTLPAFTPQWCAPEILHEHHRLSFEDMIATDVYSYGLVVLSIVLGRSYYRDLPDFESLKRDGTVFEKAINLVENEDRASQDSDFELDIIRLLLSKTIRSRSTGRSLSRCLRILRRYKSVQDGPISHTSPKQSTNNLVELHGLNVSQMVSVGYQSLVLCSHQLKQFIVKELLGIATNNADPRQPLATWELSVSFFSGFGVDQDFSESTRWLLSAAGYGIPAAEEFSDRLHQAMATGCNEDSGTSTTSTYQCALELDLQAPMQTLDLGISVHQSRQESQNVAASSGEDPSENLTECEHDDFLISDDESDDDEFLKGGKLGKLTADVTALVRIGDIKSLSELIARNPDIVNYQDEQGNTLLLVAAKISCFEATKLLLDHPSTDCSICNRSQESVLHNLSGFHEGEVKWLANKLLGRNVDLGRETMPLQVGGSLLNFSAKIRCCPLLRAILNDNLALFQSLLDETHKMRDVKECCVCEGGSRLRRIVAIAVSTFRSQALTVILDHLGTFKPEEDHKLHDVQVWTDRELLPLWKLPFRSVVARSIDLPENYFRAISHGKYYVATLEYMVTFLLGPESDVKTRLYGMLQEAVRVDSLEGVVIILKEGERRSLPPSWWLLVTCEDFPENPLVLAIRFGLRAVFQVLWHSNPGLSKGFVDLNEKHTTPISKFFLGNSASHVRRRPINLVQICFSLAVTAAHRDSFFFEFLLNHADKGCIIHQPMPFDQRVSGGLNTCFLAQAILSSDYVAAESLLQRFPEVWTHRIYANSSWTRRRRFEVSTRDEQDDSVDDIITKSFTLPSDYLDASEKPSHIYTNGLKSIFANLTGQYRGITKPTLPEFILLVGTYQQCAFLLRHLYALRKKGSPYGTWYEYRFLPKGM</sequence>
<dbReference type="Gene3D" id="1.10.510.10">
    <property type="entry name" value="Transferase(Phosphotransferase) domain 1"/>
    <property type="match status" value="1"/>
</dbReference>
<evidence type="ECO:0000313" key="2">
    <source>
        <dbReference type="EMBL" id="KAK8039778.1"/>
    </source>
</evidence>
<dbReference type="SUPFAM" id="SSF48403">
    <property type="entry name" value="Ankyrin repeat"/>
    <property type="match status" value="1"/>
</dbReference>
<reference evidence="2 3" key="1">
    <citation type="submission" date="2023-01" db="EMBL/GenBank/DDBJ databases">
        <title>Analysis of 21 Apiospora genomes using comparative genomics revels a genus with tremendous synthesis potential of carbohydrate active enzymes and secondary metabolites.</title>
        <authorList>
            <person name="Sorensen T."/>
        </authorList>
    </citation>
    <scope>NUCLEOTIDE SEQUENCE [LARGE SCALE GENOMIC DNA]</scope>
    <source>
        <strain evidence="2 3">CBS 33761</strain>
    </source>
</reference>
<dbReference type="PROSITE" id="PS50011">
    <property type="entry name" value="PROTEIN_KINASE_DOM"/>
    <property type="match status" value="1"/>
</dbReference>
<feature type="domain" description="Protein kinase" evidence="1">
    <location>
        <begin position="95"/>
        <end position="379"/>
    </location>
</feature>
<dbReference type="Pfam" id="PF00069">
    <property type="entry name" value="Pkinase"/>
    <property type="match status" value="1"/>
</dbReference>
<gene>
    <name evidence="2" type="ORF">PG993_008189</name>
</gene>
<evidence type="ECO:0000259" key="1">
    <source>
        <dbReference type="PROSITE" id="PS50011"/>
    </source>
</evidence>
<dbReference type="PANTHER" id="PTHR24359">
    <property type="entry name" value="SERINE/THREONINE-PROTEIN KINASE SBK1"/>
    <property type="match status" value="1"/>
</dbReference>
<dbReference type="Gene3D" id="1.25.40.20">
    <property type="entry name" value="Ankyrin repeat-containing domain"/>
    <property type="match status" value="1"/>
</dbReference>
<name>A0ABR1SZM3_9PEZI</name>
<dbReference type="PROSITE" id="PS00108">
    <property type="entry name" value="PROTEIN_KINASE_ST"/>
    <property type="match status" value="1"/>
</dbReference>
<evidence type="ECO:0000313" key="3">
    <source>
        <dbReference type="Proteomes" id="UP001444661"/>
    </source>
</evidence>
<dbReference type="InterPro" id="IPR000719">
    <property type="entry name" value="Prot_kinase_dom"/>
</dbReference>
<accession>A0ABR1SZM3</accession>
<dbReference type="InterPro" id="IPR008271">
    <property type="entry name" value="Ser/Thr_kinase_AS"/>
</dbReference>
<keyword evidence="3" id="KW-1185">Reference proteome</keyword>
<comment type="caution">
    <text evidence="2">The sequence shown here is derived from an EMBL/GenBank/DDBJ whole genome shotgun (WGS) entry which is preliminary data.</text>
</comment>
<dbReference type="EMBL" id="JAQQWK010000006">
    <property type="protein sequence ID" value="KAK8039778.1"/>
    <property type="molecule type" value="Genomic_DNA"/>
</dbReference>
<dbReference type="Proteomes" id="UP001444661">
    <property type="component" value="Unassembled WGS sequence"/>
</dbReference>
<dbReference type="InterPro" id="IPR011009">
    <property type="entry name" value="Kinase-like_dom_sf"/>
</dbReference>
<protein>
    <recommendedName>
        <fullName evidence="1">Protein kinase domain-containing protein</fullName>
    </recommendedName>
</protein>
<proteinExistence type="predicted"/>
<dbReference type="PANTHER" id="PTHR24359:SF1">
    <property type="entry name" value="INHIBITOR OF NUCLEAR FACTOR KAPPA-B KINASE EPSILON SUBUNIT HOMOLOG 1-RELATED"/>
    <property type="match status" value="1"/>
</dbReference>
<dbReference type="SUPFAM" id="SSF56112">
    <property type="entry name" value="Protein kinase-like (PK-like)"/>
    <property type="match status" value="1"/>
</dbReference>
<dbReference type="InterPro" id="IPR036770">
    <property type="entry name" value="Ankyrin_rpt-contain_sf"/>
</dbReference>
<organism evidence="2 3">
    <name type="scientific">Apiospora rasikravindrae</name>
    <dbReference type="NCBI Taxonomy" id="990691"/>
    <lineage>
        <taxon>Eukaryota</taxon>
        <taxon>Fungi</taxon>
        <taxon>Dikarya</taxon>
        <taxon>Ascomycota</taxon>
        <taxon>Pezizomycotina</taxon>
        <taxon>Sordariomycetes</taxon>
        <taxon>Xylariomycetidae</taxon>
        <taxon>Amphisphaeriales</taxon>
        <taxon>Apiosporaceae</taxon>
        <taxon>Apiospora</taxon>
    </lineage>
</organism>